<feature type="transmembrane region" description="Helical" evidence="1">
    <location>
        <begin position="227"/>
        <end position="248"/>
    </location>
</feature>
<feature type="transmembrane region" description="Helical" evidence="1">
    <location>
        <begin position="94"/>
        <end position="116"/>
    </location>
</feature>
<proteinExistence type="predicted"/>
<keyword evidence="1" id="KW-0472">Membrane</keyword>
<organism evidence="2 3">
    <name type="scientific">Lentilactobacillus rapi</name>
    <dbReference type="NCBI Taxonomy" id="481723"/>
    <lineage>
        <taxon>Bacteria</taxon>
        <taxon>Bacillati</taxon>
        <taxon>Bacillota</taxon>
        <taxon>Bacilli</taxon>
        <taxon>Lactobacillales</taxon>
        <taxon>Lactobacillaceae</taxon>
        <taxon>Lentilactobacillus</taxon>
    </lineage>
</organism>
<gene>
    <name evidence="2" type="ORF">LRA02_03590</name>
</gene>
<feature type="transmembrane region" description="Helical" evidence="1">
    <location>
        <begin position="55"/>
        <end position="73"/>
    </location>
</feature>
<evidence type="ECO:0000313" key="2">
    <source>
        <dbReference type="EMBL" id="GEP71491.1"/>
    </source>
</evidence>
<evidence type="ECO:0000256" key="1">
    <source>
        <dbReference type="SAM" id="Phobius"/>
    </source>
</evidence>
<evidence type="ECO:0000313" key="3">
    <source>
        <dbReference type="Proteomes" id="UP000321569"/>
    </source>
</evidence>
<keyword evidence="1" id="KW-0812">Transmembrane</keyword>
<feature type="transmembrane region" description="Helical" evidence="1">
    <location>
        <begin position="178"/>
        <end position="199"/>
    </location>
</feature>
<accession>A0A512PJX0</accession>
<dbReference type="Proteomes" id="UP000321569">
    <property type="component" value="Unassembled WGS sequence"/>
</dbReference>
<dbReference type="AlphaFoldDB" id="A0A512PJX0"/>
<reference evidence="2 3" key="1">
    <citation type="submission" date="2019-07" db="EMBL/GenBank/DDBJ databases">
        <title>Whole genome shotgun sequence of Lactobacillus rapi NBRC 109618.</title>
        <authorList>
            <person name="Hosoyama A."/>
            <person name="Uohara A."/>
            <person name="Ohji S."/>
            <person name="Ichikawa N."/>
        </authorList>
    </citation>
    <scope>NUCLEOTIDE SEQUENCE [LARGE SCALE GENOMIC DNA]</scope>
    <source>
        <strain evidence="2 3">NBRC 109618</strain>
    </source>
</reference>
<feature type="transmembrane region" description="Helical" evidence="1">
    <location>
        <begin position="147"/>
        <end position="171"/>
    </location>
</feature>
<dbReference type="EMBL" id="BKAM01000001">
    <property type="protein sequence ID" value="GEP71491.1"/>
    <property type="molecule type" value="Genomic_DNA"/>
</dbReference>
<dbReference type="RefSeq" id="WP_054746541.1">
    <property type="nucleotide sequence ID" value="NZ_BKAM01000001.1"/>
</dbReference>
<dbReference type="OrthoDB" id="2249484at2"/>
<comment type="caution">
    <text evidence="2">The sequence shown here is derived from an EMBL/GenBank/DDBJ whole genome shotgun (WGS) entry which is preliminary data.</text>
</comment>
<sequence length="256" mass="28561">MKTKQVIKYLFKKQLPLIGVVYLTLIALIIILPFLLSVISGTLSSFSIVDQLRGGSVSAVFGFYIFVISTLSYENFKFLIQNGVSRSTFFEAQLSVNGLLILIGNTFNLLYGYLFLSPITDNAPFNLFTRVYDTYFSNPLVNGVLNFVMSALMLAVGSLLGMVIGSFLTLFSKVAQRLILIIAPITGGVVLLFIFKAMIDYRFRMSWVVNFAKLVLGYQSSGAYNPFALIISLIIFGAILIVVTRFLFARKQLKRD</sequence>
<protein>
    <submittedName>
        <fullName evidence="2">ABC transporter permease</fullName>
    </submittedName>
</protein>
<dbReference type="STRING" id="1423795.FD12_GL000561"/>
<name>A0A512PJX0_9LACO</name>
<keyword evidence="1" id="KW-1133">Transmembrane helix</keyword>
<feature type="transmembrane region" description="Helical" evidence="1">
    <location>
        <begin position="20"/>
        <end position="43"/>
    </location>
</feature>